<dbReference type="SUPFAM" id="SSF54928">
    <property type="entry name" value="RNA-binding domain, RBD"/>
    <property type="match status" value="1"/>
</dbReference>
<reference evidence="12 13" key="1">
    <citation type="journal article" date="2020" name="Microb. Genom.">
        <title>Genetic diversity of clinical and environmental Mucorales isolates obtained from an investigation of mucormycosis cases among solid organ transplant recipients.</title>
        <authorList>
            <person name="Nguyen M.H."/>
            <person name="Kaul D."/>
            <person name="Muto C."/>
            <person name="Cheng S.J."/>
            <person name="Richter R.A."/>
            <person name="Bruno V.M."/>
            <person name="Liu G."/>
            <person name="Beyhan S."/>
            <person name="Sundermann A.J."/>
            <person name="Mounaud S."/>
            <person name="Pasculle A.W."/>
            <person name="Nierman W.C."/>
            <person name="Driscoll E."/>
            <person name="Cumbie R."/>
            <person name="Clancy C.J."/>
            <person name="Dupont C.L."/>
        </authorList>
    </citation>
    <scope>NUCLEOTIDE SEQUENCE [LARGE SCALE GENOMIC DNA]</scope>
    <source>
        <strain evidence="12 13">GL24</strain>
    </source>
</reference>
<dbReference type="PROSITE" id="PS51194">
    <property type="entry name" value="HELICASE_CTER"/>
    <property type="match status" value="1"/>
</dbReference>
<evidence type="ECO:0000256" key="2">
    <source>
        <dbReference type="ARBA" id="ARBA00012552"/>
    </source>
</evidence>
<dbReference type="InterPro" id="IPR000629">
    <property type="entry name" value="RNA-helicase_DEAD-box_CS"/>
</dbReference>
<dbReference type="Gene3D" id="3.40.50.300">
    <property type="entry name" value="P-loop containing nucleotide triphosphate hydrolases"/>
    <property type="match status" value="2"/>
</dbReference>
<dbReference type="PANTHER" id="PTHR47963">
    <property type="entry name" value="DEAD-BOX ATP-DEPENDENT RNA HELICASE 47, MITOCHONDRIAL"/>
    <property type="match status" value="1"/>
</dbReference>
<evidence type="ECO:0000256" key="4">
    <source>
        <dbReference type="ARBA" id="ARBA00022801"/>
    </source>
</evidence>
<feature type="domain" description="Helicase ATP-binding" evidence="10">
    <location>
        <begin position="100"/>
        <end position="282"/>
    </location>
</feature>
<dbReference type="InterPro" id="IPR014001">
    <property type="entry name" value="Helicase_ATP-bd"/>
</dbReference>
<keyword evidence="3 8" id="KW-0547">Nucleotide-binding</keyword>
<dbReference type="SMART" id="SM00487">
    <property type="entry name" value="DEXDc"/>
    <property type="match status" value="1"/>
</dbReference>
<feature type="compositionally biased region" description="Basic and acidic residues" evidence="9">
    <location>
        <begin position="670"/>
        <end position="685"/>
    </location>
</feature>
<dbReference type="Gene3D" id="3.30.70.2280">
    <property type="match status" value="1"/>
</dbReference>
<dbReference type="InterPro" id="IPR012562">
    <property type="entry name" value="GUCT"/>
</dbReference>
<feature type="region of interest" description="Disordered" evidence="9">
    <location>
        <begin position="602"/>
        <end position="641"/>
    </location>
</feature>
<dbReference type="GO" id="GO:0003723">
    <property type="term" value="F:RNA binding"/>
    <property type="evidence" value="ECO:0007669"/>
    <property type="project" value="UniProtKB-KW"/>
</dbReference>
<evidence type="ECO:0000313" key="13">
    <source>
        <dbReference type="Proteomes" id="UP000740926"/>
    </source>
</evidence>
<evidence type="ECO:0000256" key="9">
    <source>
        <dbReference type="SAM" id="MobiDB-lite"/>
    </source>
</evidence>
<accession>A0A9P6YZR3</accession>
<dbReference type="InterPro" id="IPR001650">
    <property type="entry name" value="Helicase_C-like"/>
</dbReference>
<keyword evidence="6 8" id="KW-0067">ATP-binding</keyword>
<feature type="compositionally biased region" description="Basic and acidic residues" evidence="9">
    <location>
        <begin position="1"/>
        <end position="19"/>
    </location>
</feature>
<dbReference type="Pfam" id="PF08152">
    <property type="entry name" value="GUCT"/>
    <property type="match status" value="1"/>
</dbReference>
<dbReference type="GO" id="GO:0005524">
    <property type="term" value="F:ATP binding"/>
    <property type="evidence" value="ECO:0007669"/>
    <property type="project" value="UniProtKB-KW"/>
</dbReference>
<dbReference type="PROSITE" id="PS00039">
    <property type="entry name" value="DEAD_ATP_HELICASE"/>
    <property type="match status" value="1"/>
</dbReference>
<dbReference type="InterPro" id="IPR044742">
    <property type="entry name" value="DEAD/DEAH_RhlB"/>
</dbReference>
<dbReference type="CDD" id="cd18787">
    <property type="entry name" value="SF2_C_DEAD"/>
    <property type="match status" value="1"/>
</dbReference>
<dbReference type="SMART" id="SM00490">
    <property type="entry name" value="HELICc"/>
    <property type="match status" value="1"/>
</dbReference>
<feature type="domain" description="Helicase C-terminal" evidence="11">
    <location>
        <begin position="311"/>
        <end position="457"/>
    </location>
</feature>
<gene>
    <name evidence="12" type="ORF">G6F50_007896</name>
</gene>
<evidence type="ECO:0000313" key="12">
    <source>
        <dbReference type="EMBL" id="KAG1567775.1"/>
    </source>
</evidence>
<dbReference type="Proteomes" id="UP000740926">
    <property type="component" value="Unassembled WGS sequence"/>
</dbReference>
<dbReference type="InterPro" id="IPR027417">
    <property type="entry name" value="P-loop_NTPase"/>
</dbReference>
<feature type="compositionally biased region" description="Gly residues" evidence="9">
    <location>
        <begin position="614"/>
        <end position="640"/>
    </location>
</feature>
<dbReference type="EC" id="3.6.4.13" evidence="2"/>
<evidence type="ECO:0000256" key="7">
    <source>
        <dbReference type="ARBA" id="ARBA00022884"/>
    </source>
</evidence>
<protein>
    <recommendedName>
        <fullName evidence="2">RNA helicase</fullName>
        <ecNumber evidence="2">3.6.4.13</ecNumber>
    </recommendedName>
</protein>
<comment type="caution">
    <text evidence="12">The sequence shown here is derived from an EMBL/GenBank/DDBJ whole genome shotgun (WGS) entry which is preliminary data.</text>
</comment>
<feature type="region of interest" description="Disordered" evidence="9">
    <location>
        <begin position="670"/>
        <end position="691"/>
    </location>
</feature>
<evidence type="ECO:0000259" key="11">
    <source>
        <dbReference type="PROSITE" id="PS51194"/>
    </source>
</evidence>
<evidence type="ECO:0000256" key="1">
    <source>
        <dbReference type="ARBA" id="ARBA00006517"/>
    </source>
</evidence>
<dbReference type="GO" id="GO:0016787">
    <property type="term" value="F:hydrolase activity"/>
    <property type="evidence" value="ECO:0007669"/>
    <property type="project" value="UniProtKB-KW"/>
</dbReference>
<keyword evidence="5 8" id="KW-0347">Helicase</keyword>
<dbReference type="Pfam" id="PF26142">
    <property type="entry name" value="DD_DDX21-DDX50"/>
    <property type="match status" value="1"/>
</dbReference>
<dbReference type="AlphaFoldDB" id="A0A9P6YZR3"/>
<evidence type="ECO:0000259" key="10">
    <source>
        <dbReference type="PROSITE" id="PS51192"/>
    </source>
</evidence>
<keyword evidence="13" id="KW-1185">Reference proteome</keyword>
<feature type="region of interest" description="Disordered" evidence="9">
    <location>
        <begin position="1"/>
        <end position="64"/>
    </location>
</feature>
<evidence type="ECO:0000256" key="6">
    <source>
        <dbReference type="ARBA" id="ARBA00022840"/>
    </source>
</evidence>
<evidence type="ECO:0000256" key="3">
    <source>
        <dbReference type="ARBA" id="ARBA00022741"/>
    </source>
</evidence>
<keyword evidence="4 8" id="KW-0378">Hydrolase</keyword>
<dbReference type="InterPro" id="IPR035979">
    <property type="entry name" value="RBD_domain_sf"/>
</dbReference>
<evidence type="ECO:0000256" key="8">
    <source>
        <dbReference type="RuleBase" id="RU000492"/>
    </source>
</evidence>
<dbReference type="InterPro" id="IPR059027">
    <property type="entry name" value="DD_DDX21-DDX50"/>
</dbReference>
<dbReference type="Pfam" id="PF00270">
    <property type="entry name" value="DEAD"/>
    <property type="match status" value="1"/>
</dbReference>
<dbReference type="InterPro" id="IPR011545">
    <property type="entry name" value="DEAD/DEAH_box_helicase_dom"/>
</dbReference>
<dbReference type="InterPro" id="IPR050547">
    <property type="entry name" value="DEAD_box_RNA_helicases"/>
</dbReference>
<dbReference type="GO" id="GO:0003724">
    <property type="term" value="F:RNA helicase activity"/>
    <property type="evidence" value="ECO:0007669"/>
    <property type="project" value="UniProtKB-EC"/>
</dbReference>
<dbReference type="PANTHER" id="PTHR47963:SF8">
    <property type="entry name" value="ATP-DEPENDENT RNA HELICASE DEAD"/>
    <property type="match status" value="1"/>
</dbReference>
<proteinExistence type="inferred from homology"/>
<sequence length="745" mass="83226">MSRKDSSKEDRSDRRDKKDKQRSRKRDRDERKSSPSQEESTPVPSSPVPEPESKKRKVVEETDNSDEKLALSNFRISEGTIENLEKKGISSLFEIQAATFDTIYDGKDVLARARTGTGKTLAFAIPVVERLALDKNYRERRGRSPRVLVLCPTRDLAKQVCGDFEQVSGNRLKTLPVYGGVPYNEQTSVFREGVDVVVGTPGRILDHIKFGNMKLHDLKFIVLDEADEMLDARGFEEDMFNLLSSIQEQKETRDYQTLLFSATVPESVMQTIQRFLKEDYERIDLIGNAKNRTNTNIRHIAMPSSYHTRADIIGDVVNVYGRSGLTVIFCATKADANELGAHDKIKQDAAVLHGDIAQASREATMKAFREGKYKCIVCTDVLARGLDIPQVDLVINCQPPKDPETYVHRSGRTGRAGRSGVCVTFYKPAEEGLLSYISKRTGVQFEQLSAPRPEDIIEATTEDAFKSIDLVKPDVLPFFEKPAQELIDKHGALNAVAAALAFMTGYHQGVPSRSLLTSQEGQTTLLLQLSYTIQHPGYVRNIISREYPELGYDDVKGWRMTEDSMGVVFDIKSSRCEVKEDGEVLLVGRPWTAHNITLSAPKSLPTLQDRDNRSGGGYGGGRGNSGYGNRSGGGGYGGRGNNNYNNRSGGGYGGGRRNNNYAKDEDLVMAERDDDNSEKSQEKIYPDSPARIIPTNDYELGSPQWNDIMDEKGDGMFYMMHLEKSTVHQNFFNSFDDDFDDEDLS</sequence>
<dbReference type="EMBL" id="JAANIU010001320">
    <property type="protein sequence ID" value="KAG1567775.1"/>
    <property type="molecule type" value="Genomic_DNA"/>
</dbReference>
<organism evidence="12 13">
    <name type="scientific">Rhizopus delemar</name>
    <dbReference type="NCBI Taxonomy" id="936053"/>
    <lineage>
        <taxon>Eukaryota</taxon>
        <taxon>Fungi</taxon>
        <taxon>Fungi incertae sedis</taxon>
        <taxon>Mucoromycota</taxon>
        <taxon>Mucoromycotina</taxon>
        <taxon>Mucoromycetes</taxon>
        <taxon>Mucorales</taxon>
        <taxon>Mucorineae</taxon>
        <taxon>Rhizopodaceae</taxon>
        <taxon>Rhizopus</taxon>
    </lineage>
</organism>
<comment type="similarity">
    <text evidence="1">Belongs to the DEAD box helicase family. DDX21/DDX50 subfamily.</text>
</comment>
<evidence type="ECO:0000256" key="5">
    <source>
        <dbReference type="ARBA" id="ARBA00022806"/>
    </source>
</evidence>
<dbReference type="PROSITE" id="PS51192">
    <property type="entry name" value="HELICASE_ATP_BIND_1"/>
    <property type="match status" value="1"/>
</dbReference>
<dbReference type="Pfam" id="PF00271">
    <property type="entry name" value="Helicase_C"/>
    <property type="match status" value="1"/>
</dbReference>
<dbReference type="SUPFAM" id="SSF52540">
    <property type="entry name" value="P-loop containing nucleoside triphosphate hydrolases"/>
    <property type="match status" value="1"/>
</dbReference>
<feature type="compositionally biased region" description="Low complexity" evidence="9">
    <location>
        <begin position="34"/>
        <end position="43"/>
    </location>
</feature>
<dbReference type="CDD" id="cd12937">
    <property type="entry name" value="GUCT_RH7_like"/>
    <property type="match status" value="1"/>
</dbReference>
<name>A0A9P6YZR3_9FUNG</name>
<dbReference type="CDD" id="cd00268">
    <property type="entry name" value="DEADc"/>
    <property type="match status" value="1"/>
</dbReference>
<keyword evidence="7" id="KW-0694">RNA-binding</keyword>